<dbReference type="GO" id="GO:0043023">
    <property type="term" value="F:ribosomal large subunit binding"/>
    <property type="evidence" value="ECO:0007669"/>
    <property type="project" value="TreeGrafter"/>
</dbReference>
<dbReference type="HAMAP" id="MF_01477">
    <property type="entry name" value="Iojap_RsfS"/>
    <property type="match status" value="1"/>
</dbReference>
<comment type="subunit">
    <text evidence="2">Interacts with ribosomal protein uL14 (rplN).</text>
</comment>
<keyword evidence="2" id="KW-0810">Translation regulation</keyword>
<organism evidence="3 4">
    <name type="scientific">Rubellicoccus peritrichatus</name>
    <dbReference type="NCBI Taxonomy" id="3080537"/>
    <lineage>
        <taxon>Bacteria</taxon>
        <taxon>Pseudomonadati</taxon>
        <taxon>Verrucomicrobiota</taxon>
        <taxon>Opitutia</taxon>
        <taxon>Puniceicoccales</taxon>
        <taxon>Cerasicoccaceae</taxon>
        <taxon>Rubellicoccus</taxon>
    </lineage>
</organism>
<dbReference type="KEGG" id="puo:RZN69_22070"/>
<comment type="similarity">
    <text evidence="1 2">Belongs to the Iojap/RsfS family.</text>
</comment>
<dbReference type="Gene3D" id="3.30.460.10">
    <property type="entry name" value="Beta Polymerase, domain 2"/>
    <property type="match status" value="1"/>
</dbReference>
<evidence type="ECO:0000313" key="3">
    <source>
        <dbReference type="EMBL" id="WOO41315.1"/>
    </source>
</evidence>
<protein>
    <recommendedName>
        <fullName evidence="2">Ribosomal silencing factor RsfS</fullName>
    </recommendedName>
</protein>
<keyword evidence="2" id="KW-0678">Repressor</keyword>
<dbReference type="GO" id="GO:0042256">
    <property type="term" value="P:cytosolic ribosome assembly"/>
    <property type="evidence" value="ECO:0007669"/>
    <property type="project" value="UniProtKB-UniRule"/>
</dbReference>
<evidence type="ECO:0000256" key="2">
    <source>
        <dbReference type="HAMAP-Rule" id="MF_01477"/>
    </source>
</evidence>
<evidence type="ECO:0000313" key="4">
    <source>
        <dbReference type="Proteomes" id="UP001304300"/>
    </source>
</evidence>
<dbReference type="EMBL" id="CP136920">
    <property type="protein sequence ID" value="WOO41315.1"/>
    <property type="molecule type" value="Genomic_DNA"/>
</dbReference>
<accession>A0AAQ3L8K4</accession>
<sequence length="129" mass="14584">MTNSEVPNDTLLTIEHTVQALDEKQAIDISVLDIHQMSSITDYLVIATGNSQPHLKALKAAVEKSLKEDKVKQIGTDVSNDSGWVVIDAFDFMIHLFTLEMRSNYRLDQLWRDGEVVDIDAWIKSPVEK</sequence>
<keyword evidence="4" id="KW-1185">Reference proteome</keyword>
<dbReference type="GO" id="GO:0017148">
    <property type="term" value="P:negative regulation of translation"/>
    <property type="evidence" value="ECO:0007669"/>
    <property type="project" value="UniProtKB-UniRule"/>
</dbReference>
<dbReference type="InterPro" id="IPR004394">
    <property type="entry name" value="Iojap/RsfS/C7orf30"/>
</dbReference>
<dbReference type="AlphaFoldDB" id="A0AAQ3L8K4"/>
<dbReference type="GO" id="GO:0005737">
    <property type="term" value="C:cytoplasm"/>
    <property type="evidence" value="ECO:0007669"/>
    <property type="project" value="UniProtKB-SubCell"/>
</dbReference>
<evidence type="ECO:0000256" key="1">
    <source>
        <dbReference type="ARBA" id="ARBA00010574"/>
    </source>
</evidence>
<keyword evidence="2" id="KW-0963">Cytoplasm</keyword>
<dbReference type="Pfam" id="PF02410">
    <property type="entry name" value="RsfS"/>
    <property type="match status" value="1"/>
</dbReference>
<reference evidence="3 4" key="1">
    <citation type="submission" date="2023-10" db="EMBL/GenBank/DDBJ databases">
        <title>Rubellicoccus peritrichatus gen. nov., sp. nov., isolated from an algae of coral reef tank.</title>
        <authorList>
            <person name="Luo J."/>
        </authorList>
    </citation>
    <scope>NUCLEOTIDE SEQUENCE [LARGE SCALE GENOMIC DNA]</scope>
    <source>
        <strain evidence="3 4">CR14</strain>
    </source>
</reference>
<dbReference type="RefSeq" id="WP_317833765.1">
    <property type="nucleotide sequence ID" value="NZ_CP136920.1"/>
</dbReference>
<dbReference type="PANTHER" id="PTHR21043:SF0">
    <property type="entry name" value="MITOCHONDRIAL ASSEMBLY OF RIBOSOMAL LARGE SUBUNIT PROTEIN 1"/>
    <property type="match status" value="1"/>
</dbReference>
<gene>
    <name evidence="2 3" type="primary">rsfS</name>
    <name evidence="3" type="ORF">RZN69_22070</name>
</gene>
<dbReference type="InterPro" id="IPR043519">
    <property type="entry name" value="NT_sf"/>
</dbReference>
<comment type="subcellular location">
    <subcellularLocation>
        <location evidence="2">Cytoplasm</location>
    </subcellularLocation>
</comment>
<dbReference type="SUPFAM" id="SSF81301">
    <property type="entry name" value="Nucleotidyltransferase"/>
    <property type="match status" value="1"/>
</dbReference>
<dbReference type="GO" id="GO:0090071">
    <property type="term" value="P:negative regulation of ribosome biogenesis"/>
    <property type="evidence" value="ECO:0007669"/>
    <property type="project" value="UniProtKB-UniRule"/>
</dbReference>
<proteinExistence type="inferred from homology"/>
<comment type="function">
    <text evidence="2">Functions as a ribosomal silencing factor. Interacts with ribosomal protein uL14 (rplN), blocking formation of intersubunit bridge B8. Prevents association of the 30S and 50S ribosomal subunits and the formation of functional ribosomes, thus repressing translation.</text>
</comment>
<name>A0AAQ3L8K4_9BACT</name>
<dbReference type="Proteomes" id="UP001304300">
    <property type="component" value="Chromosome"/>
</dbReference>
<dbReference type="PANTHER" id="PTHR21043">
    <property type="entry name" value="IOJAP SUPERFAMILY ORTHOLOG"/>
    <property type="match status" value="1"/>
</dbReference>
<dbReference type="NCBIfam" id="TIGR00090">
    <property type="entry name" value="rsfS_iojap_ybeB"/>
    <property type="match status" value="1"/>
</dbReference>